<proteinExistence type="predicted"/>
<evidence type="ECO:0000256" key="1">
    <source>
        <dbReference type="ARBA" id="ARBA00023012"/>
    </source>
</evidence>
<evidence type="ECO:0000259" key="4">
    <source>
        <dbReference type="PROSITE" id="PS50930"/>
    </source>
</evidence>
<dbReference type="SMART" id="SM00448">
    <property type="entry name" value="REC"/>
    <property type="match status" value="1"/>
</dbReference>
<dbReference type="InterPro" id="IPR011006">
    <property type="entry name" value="CheY-like_superfamily"/>
</dbReference>
<feature type="modified residue" description="4-aspartylphosphate" evidence="2">
    <location>
        <position position="59"/>
    </location>
</feature>
<evidence type="ECO:0000313" key="5">
    <source>
        <dbReference type="EMBL" id="MBE0348096.1"/>
    </source>
</evidence>
<dbReference type="GO" id="GO:0000156">
    <property type="term" value="F:phosphorelay response regulator activity"/>
    <property type="evidence" value="ECO:0007669"/>
    <property type="project" value="InterPro"/>
</dbReference>
<organism evidence="5 6">
    <name type="scientific">Pseudoalteromonas peptidolytica F12-50-A1</name>
    <dbReference type="NCBI Taxonomy" id="1315280"/>
    <lineage>
        <taxon>Bacteria</taxon>
        <taxon>Pseudomonadati</taxon>
        <taxon>Pseudomonadota</taxon>
        <taxon>Gammaproteobacteria</taxon>
        <taxon>Alteromonadales</taxon>
        <taxon>Pseudoalteromonadaceae</taxon>
        <taxon>Pseudoalteromonas</taxon>
    </lineage>
</organism>
<dbReference type="PANTHER" id="PTHR37299">
    <property type="entry name" value="TRANSCRIPTIONAL REGULATOR-RELATED"/>
    <property type="match status" value="1"/>
</dbReference>
<reference evidence="5 6" key="1">
    <citation type="submission" date="2015-06" db="EMBL/GenBank/DDBJ databases">
        <title>Genome sequence of Pseudoalteromonas peptidolytica.</title>
        <authorList>
            <person name="Xie B.-B."/>
            <person name="Rong J.-C."/>
            <person name="Qin Q.-L."/>
            <person name="Zhang Y.-Z."/>
        </authorList>
    </citation>
    <scope>NUCLEOTIDE SEQUENCE [LARGE SCALE GENOMIC DNA]</scope>
    <source>
        <strain evidence="5 6">F12-50-A1</strain>
    </source>
</reference>
<feature type="domain" description="HTH LytTR-type" evidence="4">
    <location>
        <begin position="136"/>
        <end position="240"/>
    </location>
</feature>
<dbReference type="Gene3D" id="2.40.50.1020">
    <property type="entry name" value="LytTr DNA-binding domain"/>
    <property type="match status" value="1"/>
</dbReference>
<dbReference type="AlphaFoldDB" id="A0A8I0MYC0"/>
<keyword evidence="1" id="KW-0902">Two-component regulatory system</keyword>
<dbReference type="SUPFAM" id="SSF52172">
    <property type="entry name" value="CheY-like"/>
    <property type="match status" value="1"/>
</dbReference>
<dbReference type="InterPro" id="IPR001789">
    <property type="entry name" value="Sig_transdc_resp-reg_receiver"/>
</dbReference>
<dbReference type="Gene3D" id="3.40.50.2300">
    <property type="match status" value="1"/>
</dbReference>
<dbReference type="Proteomes" id="UP000660708">
    <property type="component" value="Unassembled WGS sequence"/>
</dbReference>
<dbReference type="SMART" id="SM00850">
    <property type="entry name" value="LytTR"/>
    <property type="match status" value="1"/>
</dbReference>
<name>A0A8I0MYC0_9GAMM</name>
<dbReference type="Pfam" id="PF00072">
    <property type="entry name" value="Response_reg"/>
    <property type="match status" value="1"/>
</dbReference>
<dbReference type="PROSITE" id="PS50110">
    <property type="entry name" value="RESPONSE_REGULATORY"/>
    <property type="match status" value="1"/>
</dbReference>
<dbReference type="EMBL" id="AQHF01000030">
    <property type="protein sequence ID" value="MBE0348096.1"/>
    <property type="molecule type" value="Genomic_DNA"/>
</dbReference>
<gene>
    <name evidence="5" type="ORF">PPEP_a3202</name>
</gene>
<dbReference type="PROSITE" id="PS50930">
    <property type="entry name" value="HTH_LYTTR"/>
    <property type="match status" value="1"/>
</dbReference>
<keyword evidence="2" id="KW-0597">Phosphoprotein</keyword>
<dbReference type="InterPro" id="IPR046947">
    <property type="entry name" value="LytR-like"/>
</dbReference>
<evidence type="ECO:0000313" key="6">
    <source>
        <dbReference type="Proteomes" id="UP000660708"/>
    </source>
</evidence>
<sequence>MNQKTTINVMLVDDEPLARVELNRLLKAHPQVKVVAEAENIMDAAQLLELHTIDALFLDIEMPGGTGIELAQQLQGEIPIVFCTAYNEFAVDAFSLNAVDYLLKPVVANRLQTALDKLQALTDQSESAALEDEFKLMVKIADKMKIIQLGDITRFESIGNHAAIYTAQGKAYLHSSLSKIESRLNPNQYFRASRSDIIRLDAIEELEETINYGLQAQLTYGGEVEISRRQAVKLKKQMSLAL</sequence>
<dbReference type="InterPro" id="IPR007492">
    <property type="entry name" value="LytTR_DNA-bd_dom"/>
</dbReference>
<keyword evidence="6" id="KW-1185">Reference proteome</keyword>
<feature type="domain" description="Response regulatory" evidence="3">
    <location>
        <begin position="8"/>
        <end position="119"/>
    </location>
</feature>
<comment type="caution">
    <text evidence="5">The sequence shown here is derived from an EMBL/GenBank/DDBJ whole genome shotgun (WGS) entry which is preliminary data.</text>
</comment>
<dbReference type="RefSeq" id="WP_125254225.1">
    <property type="nucleotide sequence ID" value="NZ_AQHF01000030.1"/>
</dbReference>
<dbReference type="PANTHER" id="PTHR37299:SF1">
    <property type="entry name" value="STAGE 0 SPORULATION PROTEIN A HOMOLOG"/>
    <property type="match status" value="1"/>
</dbReference>
<dbReference type="GO" id="GO:0003677">
    <property type="term" value="F:DNA binding"/>
    <property type="evidence" value="ECO:0007669"/>
    <property type="project" value="InterPro"/>
</dbReference>
<evidence type="ECO:0000259" key="3">
    <source>
        <dbReference type="PROSITE" id="PS50110"/>
    </source>
</evidence>
<protein>
    <submittedName>
        <fullName evidence="5">Two-component system, LytT family, response regulator</fullName>
    </submittedName>
</protein>
<dbReference type="Pfam" id="PF04397">
    <property type="entry name" value="LytTR"/>
    <property type="match status" value="1"/>
</dbReference>
<evidence type="ECO:0000256" key="2">
    <source>
        <dbReference type="PROSITE-ProRule" id="PRU00169"/>
    </source>
</evidence>
<accession>A0A8I0MYC0</accession>